<evidence type="ECO:0000256" key="2">
    <source>
        <dbReference type="ARBA" id="ARBA00023180"/>
    </source>
</evidence>
<evidence type="ECO:0000313" key="4">
    <source>
        <dbReference type="Proteomes" id="UP001219518"/>
    </source>
</evidence>
<dbReference type="GO" id="GO:0030431">
    <property type="term" value="P:sleep"/>
    <property type="evidence" value="ECO:0007669"/>
    <property type="project" value="InterPro"/>
</dbReference>
<organism evidence="3 4">
    <name type="scientific">Frankliniella fusca</name>
    <dbReference type="NCBI Taxonomy" id="407009"/>
    <lineage>
        <taxon>Eukaryota</taxon>
        <taxon>Metazoa</taxon>
        <taxon>Ecdysozoa</taxon>
        <taxon>Arthropoda</taxon>
        <taxon>Hexapoda</taxon>
        <taxon>Insecta</taxon>
        <taxon>Pterygota</taxon>
        <taxon>Neoptera</taxon>
        <taxon>Paraneoptera</taxon>
        <taxon>Thysanoptera</taxon>
        <taxon>Terebrantia</taxon>
        <taxon>Thripoidea</taxon>
        <taxon>Thripidae</taxon>
        <taxon>Frankliniella</taxon>
    </lineage>
</organism>
<keyword evidence="4" id="KW-1185">Reference proteome</keyword>
<reference evidence="3" key="1">
    <citation type="submission" date="2021-07" db="EMBL/GenBank/DDBJ databases">
        <authorList>
            <person name="Catto M.A."/>
            <person name="Jacobson A."/>
            <person name="Kennedy G."/>
            <person name="Labadie P."/>
            <person name="Hunt B.G."/>
            <person name="Srinivasan R."/>
        </authorList>
    </citation>
    <scope>NUCLEOTIDE SEQUENCE</scope>
    <source>
        <strain evidence="3">PL_HMW_Pooled</strain>
        <tissue evidence="3">Head</tissue>
    </source>
</reference>
<evidence type="ECO:0000313" key="3">
    <source>
        <dbReference type="EMBL" id="KAK3918453.1"/>
    </source>
</evidence>
<name>A0AAE1LG45_9NEOP</name>
<comment type="caution">
    <text evidence="3">The sequence shown here is derived from an EMBL/GenBank/DDBJ whole genome shotgun (WGS) entry which is preliminary data.</text>
</comment>
<evidence type="ECO:0000256" key="1">
    <source>
        <dbReference type="ARBA" id="ARBA00022729"/>
    </source>
</evidence>
<dbReference type="EMBL" id="JAHWGI010000939">
    <property type="protein sequence ID" value="KAK3918453.1"/>
    <property type="molecule type" value="Genomic_DNA"/>
</dbReference>
<dbReference type="InterPro" id="IPR031424">
    <property type="entry name" value="QVR-like"/>
</dbReference>
<dbReference type="Proteomes" id="UP001219518">
    <property type="component" value="Unassembled WGS sequence"/>
</dbReference>
<dbReference type="Pfam" id="PF17064">
    <property type="entry name" value="QVR"/>
    <property type="match status" value="1"/>
</dbReference>
<proteinExistence type="predicted"/>
<protein>
    <submittedName>
        <fullName evidence="3">Chromatin-remodeling ATPase INO80</fullName>
    </submittedName>
</protein>
<keyword evidence="2" id="KW-0325">Glycoprotein</keyword>
<reference evidence="3" key="2">
    <citation type="journal article" date="2023" name="BMC Genomics">
        <title>Pest status, molecular evolution, and epigenetic factors derived from the genome assembly of Frankliniella fusca, a thysanopteran phytovirus vector.</title>
        <authorList>
            <person name="Catto M.A."/>
            <person name="Labadie P.E."/>
            <person name="Jacobson A.L."/>
            <person name="Kennedy G.G."/>
            <person name="Srinivasan R."/>
            <person name="Hunt B.G."/>
        </authorList>
    </citation>
    <scope>NUCLEOTIDE SEQUENCE</scope>
    <source>
        <strain evidence="3">PL_HMW_Pooled</strain>
    </source>
</reference>
<accession>A0AAE1LG45</accession>
<dbReference type="GO" id="GO:0032222">
    <property type="term" value="P:regulation of synaptic transmission, cholinergic"/>
    <property type="evidence" value="ECO:0007669"/>
    <property type="project" value="InterPro"/>
</dbReference>
<gene>
    <name evidence="3" type="ORF">KUF71_007714</name>
</gene>
<sequence length="193" mass="21498">MEQKAGTVPRVPCGLVPSSEESQSGVTPYRITKTTETTTNRGKKCYEKILCVTVNTVLGLQCYNCSEQPVQLNPNKTVPLCSDFDESWRYVVDCPHSTFCRKTSVELSLANGKVIKSVKRDCAPQLHSFQVLENRNWVHKNETLTDIYTEGCGKQDTGADSTSAEYCYCRSYLCNSSKSSHDSSYSHHSDAMA</sequence>
<dbReference type="AlphaFoldDB" id="A0AAE1LG45"/>
<keyword evidence="1" id="KW-0732">Signal</keyword>
<feature type="non-terminal residue" evidence="3">
    <location>
        <position position="1"/>
    </location>
</feature>